<name>A0A6C0IJF1_9ZZZZ</name>
<feature type="transmembrane region" description="Helical" evidence="1">
    <location>
        <begin position="213"/>
        <end position="235"/>
    </location>
</feature>
<organism evidence="2">
    <name type="scientific">viral metagenome</name>
    <dbReference type="NCBI Taxonomy" id="1070528"/>
    <lineage>
        <taxon>unclassified sequences</taxon>
        <taxon>metagenomes</taxon>
        <taxon>organismal metagenomes</taxon>
    </lineage>
</organism>
<reference evidence="2" key="1">
    <citation type="journal article" date="2020" name="Nature">
        <title>Giant virus diversity and host interactions through global metagenomics.</title>
        <authorList>
            <person name="Schulz F."/>
            <person name="Roux S."/>
            <person name="Paez-Espino D."/>
            <person name="Jungbluth S."/>
            <person name="Walsh D.A."/>
            <person name="Denef V.J."/>
            <person name="McMahon K.D."/>
            <person name="Konstantinidis K.T."/>
            <person name="Eloe-Fadrosh E.A."/>
            <person name="Kyrpides N.C."/>
            <person name="Woyke T."/>
        </authorList>
    </citation>
    <scope>NUCLEOTIDE SEQUENCE</scope>
    <source>
        <strain evidence="2">GVMAG-M-3300024252-29</strain>
    </source>
</reference>
<sequence>MSHFAAIEAQMEKERAYSRNKNTPICMNNVKNLMSNQKKALAESKRREYNRNRIHASNNDVQSMLAPVKSQPICGTACKREKKISELKQVYDNKKENVITAPVQLDEARKNYLEYTNGEQKYIATRSIELRREATNWSKNTLSKWNKEIGKIDTMIDTYDDAFNGLEKLDEYYHRISKSNNALEREYGLEVSTNSTNDRKAFYEMQGTEDLQWWYSLMKWTYILLIIVFITASFLTPTTYSWKQRGIVLSLLLIYPFIISFFAVSSFAGIHGLLSMLPYNTYTRALGVSFPDPNAKVKIGPSPRYKVPPVNVELKDFGSELEEVI</sequence>
<accession>A0A6C0IJF1</accession>
<feature type="transmembrane region" description="Helical" evidence="1">
    <location>
        <begin position="247"/>
        <end position="270"/>
    </location>
</feature>
<keyword evidence="1" id="KW-0472">Membrane</keyword>
<protein>
    <submittedName>
        <fullName evidence="2">Uncharacterized protein</fullName>
    </submittedName>
</protein>
<evidence type="ECO:0000256" key="1">
    <source>
        <dbReference type="SAM" id="Phobius"/>
    </source>
</evidence>
<proteinExistence type="predicted"/>
<keyword evidence="1" id="KW-0812">Transmembrane</keyword>
<evidence type="ECO:0000313" key="2">
    <source>
        <dbReference type="EMBL" id="QHT93361.1"/>
    </source>
</evidence>
<dbReference type="EMBL" id="MN740207">
    <property type="protein sequence ID" value="QHT93361.1"/>
    <property type="molecule type" value="Genomic_DNA"/>
</dbReference>
<keyword evidence="1" id="KW-1133">Transmembrane helix</keyword>
<dbReference type="AlphaFoldDB" id="A0A6C0IJF1"/>